<dbReference type="RefSeq" id="WP_118910322.1">
    <property type="nucleotide sequence ID" value="NZ_QOCS01000007.1"/>
</dbReference>
<feature type="transmembrane region" description="Helical" evidence="7">
    <location>
        <begin position="274"/>
        <end position="295"/>
    </location>
</feature>
<keyword evidence="4 7" id="KW-0812">Transmembrane</keyword>
<protein>
    <recommendedName>
        <fullName evidence="8">Acyltransferase 3 domain-containing protein</fullName>
    </recommendedName>
</protein>
<keyword evidence="3" id="KW-1003">Cell membrane</keyword>
<evidence type="ECO:0000313" key="9">
    <source>
        <dbReference type="EMBL" id="RHW47832.1"/>
    </source>
</evidence>
<dbReference type="InterPro" id="IPR002656">
    <property type="entry name" value="Acyl_transf_3_dom"/>
</dbReference>
<gene>
    <name evidence="9" type="ORF">DS832_03475</name>
</gene>
<dbReference type="PANTHER" id="PTHR40074">
    <property type="entry name" value="O-ACETYLTRANSFERASE WECH"/>
    <property type="match status" value="1"/>
</dbReference>
<feature type="transmembrane region" description="Helical" evidence="7">
    <location>
        <begin position="12"/>
        <end position="32"/>
    </location>
</feature>
<comment type="subcellular location">
    <subcellularLocation>
        <location evidence="1">Cell membrane</location>
        <topology evidence="1">Multi-pass membrane protein</topology>
    </subcellularLocation>
</comment>
<name>A0A3R6Z9Y8_9LACO</name>
<evidence type="ECO:0000259" key="8">
    <source>
        <dbReference type="Pfam" id="PF01757"/>
    </source>
</evidence>
<dbReference type="EMBL" id="QOCS01000007">
    <property type="protein sequence ID" value="RHW47832.1"/>
    <property type="molecule type" value="Genomic_DNA"/>
</dbReference>
<proteinExistence type="inferred from homology"/>
<evidence type="ECO:0000313" key="10">
    <source>
        <dbReference type="Proteomes" id="UP000284822"/>
    </source>
</evidence>
<organism evidence="9 10">
    <name type="scientific">Bombilactobacillus bombi</name>
    <dbReference type="NCBI Taxonomy" id="1303590"/>
    <lineage>
        <taxon>Bacteria</taxon>
        <taxon>Bacillati</taxon>
        <taxon>Bacillota</taxon>
        <taxon>Bacilli</taxon>
        <taxon>Lactobacillales</taxon>
        <taxon>Lactobacillaceae</taxon>
        <taxon>Bombilactobacillus</taxon>
    </lineage>
</organism>
<dbReference type="GO" id="GO:0005886">
    <property type="term" value="C:plasma membrane"/>
    <property type="evidence" value="ECO:0007669"/>
    <property type="project" value="UniProtKB-SubCell"/>
</dbReference>
<accession>A0A3R6Z9Y8</accession>
<feature type="transmembrane region" description="Helical" evidence="7">
    <location>
        <begin position="301"/>
        <end position="321"/>
    </location>
</feature>
<feature type="transmembrane region" description="Helical" evidence="7">
    <location>
        <begin position="133"/>
        <end position="151"/>
    </location>
</feature>
<keyword evidence="6 7" id="KW-0472">Membrane</keyword>
<evidence type="ECO:0000256" key="4">
    <source>
        <dbReference type="ARBA" id="ARBA00022692"/>
    </source>
</evidence>
<dbReference type="Proteomes" id="UP000284822">
    <property type="component" value="Unassembled WGS sequence"/>
</dbReference>
<feature type="transmembrane region" description="Helical" evidence="7">
    <location>
        <begin position="83"/>
        <end position="99"/>
    </location>
</feature>
<feature type="domain" description="Acyltransferase 3" evidence="8">
    <location>
        <begin position="10"/>
        <end position="316"/>
    </location>
</feature>
<evidence type="ECO:0000256" key="2">
    <source>
        <dbReference type="ARBA" id="ARBA00007400"/>
    </source>
</evidence>
<reference evidence="9 10" key="1">
    <citation type="submission" date="2018-07" db="EMBL/GenBank/DDBJ databases">
        <title>Genome sequences of six Lactobacillus spp. isolated from bumble bee guts.</title>
        <authorList>
            <person name="Motta E.V.S."/>
            <person name="Moran N.A."/>
        </authorList>
    </citation>
    <scope>NUCLEOTIDE SEQUENCE [LARGE SCALE GENOMIC DNA]</scope>
    <source>
        <strain evidence="9 10">LV-8.1</strain>
    </source>
</reference>
<comment type="similarity">
    <text evidence="2">Belongs to the acyltransferase 3 family.</text>
</comment>
<evidence type="ECO:0000256" key="6">
    <source>
        <dbReference type="ARBA" id="ARBA00023136"/>
    </source>
</evidence>
<dbReference type="GO" id="GO:0009246">
    <property type="term" value="P:enterobacterial common antigen biosynthetic process"/>
    <property type="evidence" value="ECO:0007669"/>
    <property type="project" value="TreeGrafter"/>
</dbReference>
<feature type="transmembrane region" description="Helical" evidence="7">
    <location>
        <begin position="38"/>
        <end position="62"/>
    </location>
</feature>
<evidence type="ECO:0000256" key="5">
    <source>
        <dbReference type="ARBA" id="ARBA00022989"/>
    </source>
</evidence>
<feature type="transmembrane region" description="Helical" evidence="7">
    <location>
        <begin position="156"/>
        <end position="176"/>
    </location>
</feature>
<evidence type="ECO:0000256" key="1">
    <source>
        <dbReference type="ARBA" id="ARBA00004651"/>
    </source>
</evidence>
<dbReference type="PANTHER" id="PTHR40074:SF2">
    <property type="entry name" value="O-ACETYLTRANSFERASE WECH"/>
    <property type="match status" value="1"/>
</dbReference>
<feature type="transmembrane region" description="Helical" evidence="7">
    <location>
        <begin position="243"/>
        <end position="262"/>
    </location>
</feature>
<feature type="transmembrane region" description="Helical" evidence="7">
    <location>
        <begin position="182"/>
        <end position="204"/>
    </location>
</feature>
<evidence type="ECO:0000256" key="3">
    <source>
        <dbReference type="ARBA" id="ARBA00022475"/>
    </source>
</evidence>
<sequence length="334" mass="39398">MIKGTPKDIGGIDILKIFAALLIVALHSELILSLNTKFHTQLFMIFARMAVPLFFISSSFLLARHISMHHDQQQAVGKYVKRVSRLYLFWLVLYGYFIVKATEANMNINGWSIHNFVWGLLRCLLSGPKTMLLGWYLNASLFSVLFVYYWFKKHHYLGVALALISFILVVIFSGYYPLQWPLQVQTSIFVGPIYFYLGKLLFWWFEHKPRVNYWILAGLTTLVFCLAWWEIHGASFYHGNNDQLFTFPLLASLLFLLFLYLPIKLPCAHWWRNLTSFMYLSHYLLMKIFYNFLYFQIHSVAQRYLIIVGLVLLSYSVVSWLQRYNWAKILRSAF</sequence>
<evidence type="ECO:0000256" key="7">
    <source>
        <dbReference type="SAM" id="Phobius"/>
    </source>
</evidence>
<feature type="transmembrane region" description="Helical" evidence="7">
    <location>
        <begin position="211"/>
        <end position="231"/>
    </location>
</feature>
<dbReference type="AlphaFoldDB" id="A0A3R6Z9Y8"/>
<comment type="caution">
    <text evidence="9">The sequence shown here is derived from an EMBL/GenBank/DDBJ whole genome shotgun (WGS) entry which is preliminary data.</text>
</comment>
<dbReference type="GO" id="GO:0016413">
    <property type="term" value="F:O-acetyltransferase activity"/>
    <property type="evidence" value="ECO:0007669"/>
    <property type="project" value="TreeGrafter"/>
</dbReference>
<dbReference type="Pfam" id="PF01757">
    <property type="entry name" value="Acyl_transf_3"/>
    <property type="match status" value="1"/>
</dbReference>
<keyword evidence="5 7" id="KW-1133">Transmembrane helix</keyword>